<keyword evidence="2" id="KW-1185">Reference proteome</keyword>
<name>A0AAN9N039_CANGL</name>
<protein>
    <submittedName>
        <fullName evidence="1">Uncharacterized protein</fullName>
    </submittedName>
</protein>
<dbReference type="Proteomes" id="UP001367508">
    <property type="component" value="Unassembled WGS sequence"/>
</dbReference>
<sequence>MRLFSLSKSAHVLHLWRLTSNTSRSGHQVLQNFSGRPLSGNVASFLLDHAPSQRDLHTGLSGLSTDSLARLRGAALCLCVLDMQASRLTSFLSLSDQEYIEEKVWNRYSQALVVMLGSGFLPFVAFPHRLLPKKLMRSDRFSDIWPGVSGNGRSGVSDHGGMLEVRPP</sequence>
<evidence type="ECO:0000313" key="1">
    <source>
        <dbReference type="EMBL" id="KAK7361239.1"/>
    </source>
</evidence>
<gene>
    <name evidence="1" type="ORF">VNO77_03287</name>
</gene>
<proteinExistence type="predicted"/>
<dbReference type="AlphaFoldDB" id="A0AAN9N039"/>
<dbReference type="EMBL" id="JAYMYQ010000001">
    <property type="protein sequence ID" value="KAK7361239.1"/>
    <property type="molecule type" value="Genomic_DNA"/>
</dbReference>
<reference evidence="1 2" key="1">
    <citation type="submission" date="2024-01" db="EMBL/GenBank/DDBJ databases">
        <title>The genomes of 5 underutilized Papilionoideae crops provide insights into root nodulation and disease resistanc.</title>
        <authorList>
            <person name="Jiang F."/>
        </authorList>
    </citation>
    <scope>NUCLEOTIDE SEQUENCE [LARGE SCALE GENOMIC DNA]</scope>
    <source>
        <strain evidence="1">LVBAO_FW01</strain>
        <tissue evidence="1">Leaves</tissue>
    </source>
</reference>
<organism evidence="1 2">
    <name type="scientific">Canavalia gladiata</name>
    <name type="common">Sword bean</name>
    <name type="synonym">Dolichos gladiatus</name>
    <dbReference type="NCBI Taxonomy" id="3824"/>
    <lineage>
        <taxon>Eukaryota</taxon>
        <taxon>Viridiplantae</taxon>
        <taxon>Streptophyta</taxon>
        <taxon>Embryophyta</taxon>
        <taxon>Tracheophyta</taxon>
        <taxon>Spermatophyta</taxon>
        <taxon>Magnoliopsida</taxon>
        <taxon>eudicotyledons</taxon>
        <taxon>Gunneridae</taxon>
        <taxon>Pentapetalae</taxon>
        <taxon>rosids</taxon>
        <taxon>fabids</taxon>
        <taxon>Fabales</taxon>
        <taxon>Fabaceae</taxon>
        <taxon>Papilionoideae</taxon>
        <taxon>50 kb inversion clade</taxon>
        <taxon>NPAAA clade</taxon>
        <taxon>indigoferoid/millettioid clade</taxon>
        <taxon>Phaseoleae</taxon>
        <taxon>Canavalia</taxon>
    </lineage>
</organism>
<evidence type="ECO:0000313" key="2">
    <source>
        <dbReference type="Proteomes" id="UP001367508"/>
    </source>
</evidence>
<comment type="caution">
    <text evidence="1">The sequence shown here is derived from an EMBL/GenBank/DDBJ whole genome shotgun (WGS) entry which is preliminary data.</text>
</comment>
<accession>A0AAN9N039</accession>